<dbReference type="Proteomes" id="UP001174936">
    <property type="component" value="Unassembled WGS sequence"/>
</dbReference>
<keyword evidence="2" id="KW-1185">Reference proteome</keyword>
<organism evidence="1 2">
    <name type="scientific">Cercophora newfieldiana</name>
    <dbReference type="NCBI Taxonomy" id="92897"/>
    <lineage>
        <taxon>Eukaryota</taxon>
        <taxon>Fungi</taxon>
        <taxon>Dikarya</taxon>
        <taxon>Ascomycota</taxon>
        <taxon>Pezizomycotina</taxon>
        <taxon>Sordariomycetes</taxon>
        <taxon>Sordariomycetidae</taxon>
        <taxon>Sordariales</taxon>
        <taxon>Lasiosphaeriaceae</taxon>
        <taxon>Cercophora</taxon>
    </lineage>
</organism>
<evidence type="ECO:0000313" key="1">
    <source>
        <dbReference type="EMBL" id="KAK0640840.1"/>
    </source>
</evidence>
<sequence length="146" mass="16814">MVNLLEALTRECAPFQCFAPEGQNRITRTDIAPETWHPWSDFTYANITAIFREQLATEYYGEGEPRPLEKDTSIHNEDAGREPLQAYWSCVSDVILDGGTYLNLVPGDTRISSKWCPELHDDPERFYEWQNAVAQTVSYSAEHRVR</sequence>
<reference evidence="1" key="1">
    <citation type="submission" date="2023-06" db="EMBL/GenBank/DDBJ databases">
        <title>Genome-scale phylogeny and comparative genomics of the fungal order Sordariales.</title>
        <authorList>
            <consortium name="Lawrence Berkeley National Laboratory"/>
            <person name="Hensen N."/>
            <person name="Bonometti L."/>
            <person name="Westerberg I."/>
            <person name="Brannstrom I.O."/>
            <person name="Guillou S."/>
            <person name="Cros-Aarteil S."/>
            <person name="Calhoun S."/>
            <person name="Haridas S."/>
            <person name="Kuo A."/>
            <person name="Mondo S."/>
            <person name="Pangilinan J."/>
            <person name="Riley R."/>
            <person name="Labutti K."/>
            <person name="Andreopoulos B."/>
            <person name="Lipzen A."/>
            <person name="Chen C."/>
            <person name="Yanf M."/>
            <person name="Daum C."/>
            <person name="Ng V."/>
            <person name="Clum A."/>
            <person name="Steindorff A."/>
            <person name="Ohm R."/>
            <person name="Martin F."/>
            <person name="Silar P."/>
            <person name="Natvig D."/>
            <person name="Lalanne C."/>
            <person name="Gautier V."/>
            <person name="Ament-Velasquez S.L."/>
            <person name="Kruys A."/>
            <person name="Hutchinson M.I."/>
            <person name="Powell A.J."/>
            <person name="Barry K."/>
            <person name="Miller A.N."/>
            <person name="Grigoriev I.V."/>
            <person name="Debuchy R."/>
            <person name="Gladieux P."/>
            <person name="Thoren M.H."/>
            <person name="Johannesson H."/>
        </authorList>
    </citation>
    <scope>NUCLEOTIDE SEQUENCE</scope>
    <source>
        <strain evidence="1">SMH2532-1</strain>
    </source>
</reference>
<dbReference type="EMBL" id="JAULSV010000006">
    <property type="protein sequence ID" value="KAK0640840.1"/>
    <property type="molecule type" value="Genomic_DNA"/>
</dbReference>
<dbReference type="AlphaFoldDB" id="A0AA39XW06"/>
<gene>
    <name evidence="1" type="ORF">B0T16DRAFT_460982</name>
</gene>
<accession>A0AA39XW06</accession>
<evidence type="ECO:0000313" key="2">
    <source>
        <dbReference type="Proteomes" id="UP001174936"/>
    </source>
</evidence>
<protein>
    <submittedName>
        <fullName evidence="1">Uncharacterized protein</fullName>
    </submittedName>
</protein>
<comment type="caution">
    <text evidence="1">The sequence shown here is derived from an EMBL/GenBank/DDBJ whole genome shotgun (WGS) entry which is preliminary data.</text>
</comment>
<name>A0AA39XW06_9PEZI</name>
<proteinExistence type="predicted"/>